<evidence type="ECO:0000313" key="2">
    <source>
        <dbReference type="EMBL" id="RIH82123.1"/>
    </source>
</evidence>
<protein>
    <submittedName>
        <fullName evidence="2">Uncharacterized protein</fullName>
    </submittedName>
</protein>
<comment type="caution">
    <text evidence="2">The sequence shown here is derived from an EMBL/GenBank/DDBJ whole genome shotgun (WGS) entry which is preliminary data.</text>
</comment>
<feature type="region of interest" description="Disordered" evidence="1">
    <location>
        <begin position="99"/>
        <end position="138"/>
    </location>
</feature>
<evidence type="ECO:0000313" key="3">
    <source>
        <dbReference type="Proteomes" id="UP000265715"/>
    </source>
</evidence>
<reference evidence="2 3" key="1">
    <citation type="submission" date="2018-08" db="EMBL/GenBank/DDBJ databases">
        <title>Meiothermus terrae DSM 26712 genome sequencing project.</title>
        <authorList>
            <person name="Da Costa M.S."/>
            <person name="Albuquerque L."/>
            <person name="Raposo P."/>
            <person name="Froufe H.J.C."/>
            <person name="Barroso C.S."/>
            <person name="Egas C."/>
        </authorList>
    </citation>
    <scope>NUCLEOTIDE SEQUENCE [LARGE SCALE GENOMIC DNA]</scope>
    <source>
        <strain evidence="2 3">DSM 26712</strain>
    </source>
</reference>
<proteinExistence type="predicted"/>
<feature type="compositionally biased region" description="Low complexity" evidence="1">
    <location>
        <begin position="120"/>
        <end position="137"/>
    </location>
</feature>
<keyword evidence="3" id="KW-1185">Reference proteome</keyword>
<sequence>MRCISTPVTTVFLVSDRPTISTSSPTLIRPRSTRPVATVPRPVIVNTSSTGIRNGLSTSRCGVGMYESTASSSSHTRSTHSSSPRWVLGLACIRSSAFSPDPRTTGVSSPGNSYCDSRSRTSISTRSRSSGSSTMSTLFRNTTMYGTPTCRDSRMCSRVCGIGPSVPDTTRIAPSICAAPVIMFFT</sequence>
<feature type="compositionally biased region" description="Polar residues" evidence="1">
    <location>
        <begin position="105"/>
        <end position="116"/>
    </location>
</feature>
<dbReference type="AlphaFoldDB" id="A0A399EF09"/>
<gene>
    <name evidence="2" type="ORF">Mterra_02810</name>
</gene>
<name>A0A399EF09_9DEIN</name>
<evidence type="ECO:0000256" key="1">
    <source>
        <dbReference type="SAM" id="MobiDB-lite"/>
    </source>
</evidence>
<dbReference type="Proteomes" id="UP000265715">
    <property type="component" value="Unassembled WGS sequence"/>
</dbReference>
<dbReference type="EMBL" id="QXDL01000134">
    <property type="protein sequence ID" value="RIH82123.1"/>
    <property type="molecule type" value="Genomic_DNA"/>
</dbReference>
<organism evidence="2 3">
    <name type="scientific">Calidithermus terrae</name>
    <dbReference type="NCBI Taxonomy" id="1408545"/>
    <lineage>
        <taxon>Bacteria</taxon>
        <taxon>Thermotogati</taxon>
        <taxon>Deinococcota</taxon>
        <taxon>Deinococci</taxon>
        <taxon>Thermales</taxon>
        <taxon>Thermaceae</taxon>
        <taxon>Calidithermus</taxon>
    </lineage>
</organism>
<accession>A0A399EF09</accession>